<accession>A0A4Z2DXB4</accession>
<evidence type="ECO:0000256" key="5">
    <source>
        <dbReference type="ARBA" id="ARBA00023136"/>
    </source>
</evidence>
<dbReference type="AlphaFoldDB" id="A0A4Z2DXB4"/>
<dbReference type="Proteomes" id="UP000311919">
    <property type="component" value="Unassembled WGS sequence"/>
</dbReference>
<name>A0A4Z2DXB4_SCHJA</name>
<keyword evidence="3" id="KW-0732">Signal</keyword>
<comment type="similarity">
    <text evidence="1">Belongs to the GLMP family.</text>
</comment>
<comment type="function">
    <text evidence="8">Required to protect lysosomal transporter MFSD1 from lysosomal proteolysis and for MFSD1 lysosomal localization.</text>
</comment>
<evidence type="ECO:0000256" key="10">
    <source>
        <dbReference type="ARBA" id="ARBA00044960"/>
    </source>
</evidence>
<dbReference type="PANTHER" id="PTHR31981">
    <property type="entry name" value="GLYCOSYLATED LYSOSOMAL MEMBRANE PROTEIN"/>
    <property type="match status" value="1"/>
</dbReference>
<dbReference type="InterPro" id="IPR029382">
    <property type="entry name" value="NCU-G1"/>
</dbReference>
<comment type="subcellular location">
    <subcellularLocation>
        <location evidence="9">Lysosome membrane</location>
        <topology evidence="9">Single-pass type I membrane protein</topology>
        <orientation evidence="9">Lumenal side</orientation>
    </subcellularLocation>
</comment>
<reference evidence="12 13" key="1">
    <citation type="submission" date="2019-03" db="EMBL/GenBank/DDBJ databases">
        <title>An improved genome assembly of the fluke Schistosoma japonicum.</title>
        <authorList>
            <person name="Hu W."/>
            <person name="Luo F."/>
            <person name="Yin M."/>
            <person name="Mo X."/>
            <person name="Sun C."/>
            <person name="Wu Q."/>
            <person name="Zhu B."/>
            <person name="Xiang M."/>
            <person name="Wang J."/>
            <person name="Wang Y."/>
            <person name="Zhang T."/>
            <person name="Xu B."/>
            <person name="Zheng H."/>
            <person name="Feng Z."/>
        </authorList>
    </citation>
    <scope>NUCLEOTIDE SEQUENCE [LARGE SCALE GENOMIC DNA]</scope>
    <source>
        <strain evidence="12">HuSjv2</strain>
        <tissue evidence="12">Worms</tissue>
    </source>
</reference>
<keyword evidence="7" id="KW-0458">Lysosome</keyword>
<evidence type="ECO:0000256" key="8">
    <source>
        <dbReference type="ARBA" id="ARBA00024176"/>
    </source>
</evidence>
<evidence type="ECO:0000256" key="6">
    <source>
        <dbReference type="ARBA" id="ARBA00023180"/>
    </source>
</evidence>
<protein>
    <submittedName>
        <fullName evidence="12">Uncharacterized protein</fullName>
    </submittedName>
</protein>
<evidence type="ECO:0000313" key="13">
    <source>
        <dbReference type="Proteomes" id="UP000311919"/>
    </source>
</evidence>
<dbReference type="GO" id="GO:0005765">
    <property type="term" value="C:lysosomal membrane"/>
    <property type="evidence" value="ECO:0007669"/>
    <property type="project" value="UniProtKB-SubCell"/>
</dbReference>
<keyword evidence="2 11" id="KW-0812">Transmembrane</keyword>
<evidence type="ECO:0000256" key="11">
    <source>
        <dbReference type="SAM" id="Phobius"/>
    </source>
</evidence>
<evidence type="ECO:0000256" key="9">
    <source>
        <dbReference type="ARBA" id="ARBA00024189"/>
    </source>
</evidence>
<evidence type="ECO:0000256" key="3">
    <source>
        <dbReference type="ARBA" id="ARBA00022729"/>
    </source>
</evidence>
<gene>
    <name evidence="12" type="ORF">EWB00_010389</name>
</gene>
<sequence length="525" mass="60062">MVVSYIVSSGVNFDMYSTINWIIFVYYCMFLIPFINTDKIEINANVTSCTNQSVYYISVKNLTNTLWYLISASEHHPPSLILIQTTGESQFTVNCSTFTSDNALWYKNSISVSNIVESYGWILHRIIRYNDTTNDAIAPYDETGQKTFLGSNLNWTIVTFNHVNSDDIKIEFVATHSADSHDKIDGAIRLSFKVCKNPETPYKRLYYNIENALSITVELTLDKVEVNNPVNRFSLALLIFSNHSLEDDEHFLNKEAVQKDAEEGPLGKLKSVFIQLGTRVKNTDHIQYTWPNAYLQLPAAYWIDEQQTQAQLVRIGYTHLIDNKIIKPRSYHFSLPLAFYGDRFQQLHNHSTVDHVAIREQIINLGSPHSKYYIDTNYSICTLILGLGDPNIIVEPSNDDNNNNNRKKSIISATICGLLIVSGIITSVYIKRRIQRRRYQRIIPQLNNNSTNTNINNDSNMITSITLPPSINDDIIVEPFQYEKLPTYTTIHSVYPVNENNNLQNQSTDYLINQPPSYGSISVNY</sequence>
<keyword evidence="13" id="KW-1185">Reference proteome</keyword>
<comment type="subunit">
    <text evidence="10">Interacts (via lumenal domain) with lysosomal protein MFSD1; the interaction starts while both proteins are still in the endoplasmic reticulum and is required for stabilization of MFSD1 in lysosomes but has no direct effect on its targeting to lysosomes or transporter activity.</text>
</comment>
<evidence type="ECO:0000256" key="4">
    <source>
        <dbReference type="ARBA" id="ARBA00022989"/>
    </source>
</evidence>
<keyword evidence="6" id="KW-0325">Glycoprotein</keyword>
<dbReference type="PANTHER" id="PTHR31981:SF1">
    <property type="entry name" value="GLYCOSYLATED LYSOSOMAL MEMBRANE PROTEIN"/>
    <property type="match status" value="1"/>
</dbReference>
<keyword evidence="4 11" id="KW-1133">Transmembrane helix</keyword>
<evidence type="ECO:0000313" key="12">
    <source>
        <dbReference type="EMBL" id="TNN21193.1"/>
    </source>
</evidence>
<evidence type="ECO:0000256" key="2">
    <source>
        <dbReference type="ARBA" id="ARBA00022692"/>
    </source>
</evidence>
<evidence type="ECO:0000256" key="1">
    <source>
        <dbReference type="ARBA" id="ARBA00010599"/>
    </source>
</evidence>
<dbReference type="OrthoDB" id="6264340at2759"/>
<dbReference type="Pfam" id="PF15065">
    <property type="entry name" value="NCU-G1"/>
    <property type="match status" value="1"/>
</dbReference>
<evidence type="ECO:0000256" key="7">
    <source>
        <dbReference type="ARBA" id="ARBA00023228"/>
    </source>
</evidence>
<keyword evidence="5 11" id="KW-0472">Membrane</keyword>
<organism evidence="12 13">
    <name type="scientific">Schistosoma japonicum</name>
    <name type="common">Blood fluke</name>
    <dbReference type="NCBI Taxonomy" id="6182"/>
    <lineage>
        <taxon>Eukaryota</taxon>
        <taxon>Metazoa</taxon>
        <taxon>Spiralia</taxon>
        <taxon>Lophotrochozoa</taxon>
        <taxon>Platyhelminthes</taxon>
        <taxon>Trematoda</taxon>
        <taxon>Digenea</taxon>
        <taxon>Strigeidida</taxon>
        <taxon>Schistosomatoidea</taxon>
        <taxon>Schistosomatidae</taxon>
        <taxon>Schistosoma</taxon>
    </lineage>
</organism>
<feature type="transmembrane region" description="Helical" evidence="11">
    <location>
        <begin position="410"/>
        <end position="430"/>
    </location>
</feature>
<dbReference type="EMBL" id="SKCS01000008">
    <property type="protein sequence ID" value="TNN21193.1"/>
    <property type="molecule type" value="Genomic_DNA"/>
</dbReference>
<proteinExistence type="inferred from homology"/>
<comment type="caution">
    <text evidence="12">The sequence shown here is derived from an EMBL/GenBank/DDBJ whole genome shotgun (WGS) entry which is preliminary data.</text>
</comment>